<organism evidence="2">
    <name type="scientific">Tetraselmis sp. GSL018</name>
    <dbReference type="NCBI Taxonomy" id="582737"/>
    <lineage>
        <taxon>Eukaryota</taxon>
        <taxon>Viridiplantae</taxon>
        <taxon>Chlorophyta</taxon>
        <taxon>core chlorophytes</taxon>
        <taxon>Chlorodendrophyceae</taxon>
        <taxon>Chlorodendrales</taxon>
        <taxon>Chlorodendraceae</taxon>
        <taxon>Tetraselmis</taxon>
    </lineage>
</organism>
<evidence type="ECO:0000313" key="2">
    <source>
        <dbReference type="EMBL" id="JAC68651.1"/>
    </source>
</evidence>
<evidence type="ECO:0000256" key="1">
    <source>
        <dbReference type="SAM" id="MobiDB-lite"/>
    </source>
</evidence>
<dbReference type="EMBL" id="GBEZ01017711">
    <property type="protein sequence ID" value="JAC68651.1"/>
    <property type="molecule type" value="Transcribed_RNA"/>
</dbReference>
<dbReference type="AlphaFoldDB" id="A0A061RDU4"/>
<proteinExistence type="predicted"/>
<gene>
    <name evidence="2" type="ORF">TSPGSL018_8227</name>
</gene>
<accession>A0A061RDU4</accession>
<protein>
    <submittedName>
        <fullName evidence="2">Uncharacterized protein</fullName>
    </submittedName>
</protein>
<reference evidence="2" key="1">
    <citation type="submission" date="2014-05" db="EMBL/GenBank/DDBJ databases">
        <title>The transcriptome of the halophilic microalga Tetraselmis sp. GSL018 isolated from the Great Salt Lake, Utah.</title>
        <authorList>
            <person name="Jinkerson R.E."/>
            <person name="D'Adamo S."/>
            <person name="Posewitz M.C."/>
        </authorList>
    </citation>
    <scope>NUCLEOTIDE SEQUENCE</scope>
    <source>
        <strain evidence="2">GSL018</strain>
    </source>
</reference>
<name>A0A061RDU4_9CHLO</name>
<sequence length="61" mass="6436">VAIVAKMSDSKKKEPKCICQPLPENGHQTTRKGPNGGPPLSFSLPAIVSQGKVTEYPCKSG</sequence>
<feature type="region of interest" description="Disordered" evidence="1">
    <location>
        <begin position="15"/>
        <end position="44"/>
    </location>
</feature>
<feature type="non-terminal residue" evidence="2">
    <location>
        <position position="1"/>
    </location>
</feature>